<keyword evidence="1" id="KW-0175">Coiled coil</keyword>
<proteinExistence type="predicted"/>
<evidence type="ECO:0000313" key="3">
    <source>
        <dbReference type="Proteomes" id="UP000824469"/>
    </source>
</evidence>
<feature type="coiled-coil region" evidence="1">
    <location>
        <begin position="38"/>
        <end position="65"/>
    </location>
</feature>
<feature type="non-terminal residue" evidence="2">
    <location>
        <position position="1"/>
    </location>
</feature>
<organism evidence="2 3">
    <name type="scientific">Taxus chinensis</name>
    <name type="common">Chinese yew</name>
    <name type="synonym">Taxus wallichiana var. chinensis</name>
    <dbReference type="NCBI Taxonomy" id="29808"/>
    <lineage>
        <taxon>Eukaryota</taxon>
        <taxon>Viridiplantae</taxon>
        <taxon>Streptophyta</taxon>
        <taxon>Embryophyta</taxon>
        <taxon>Tracheophyta</taxon>
        <taxon>Spermatophyta</taxon>
        <taxon>Pinopsida</taxon>
        <taxon>Pinidae</taxon>
        <taxon>Conifers II</taxon>
        <taxon>Cupressales</taxon>
        <taxon>Taxaceae</taxon>
        <taxon>Taxus</taxon>
    </lineage>
</organism>
<name>A0AA38CSM6_TAXCH</name>
<dbReference type="Proteomes" id="UP000824469">
    <property type="component" value="Unassembled WGS sequence"/>
</dbReference>
<protein>
    <submittedName>
        <fullName evidence="2">Uncharacterized protein</fullName>
    </submittedName>
</protein>
<dbReference type="AlphaFoldDB" id="A0AA38CSM6"/>
<evidence type="ECO:0000313" key="2">
    <source>
        <dbReference type="EMBL" id="KAH9304951.1"/>
    </source>
</evidence>
<reference evidence="2 3" key="1">
    <citation type="journal article" date="2021" name="Nat. Plants">
        <title>The Taxus genome provides insights into paclitaxel biosynthesis.</title>
        <authorList>
            <person name="Xiong X."/>
            <person name="Gou J."/>
            <person name="Liao Q."/>
            <person name="Li Y."/>
            <person name="Zhou Q."/>
            <person name="Bi G."/>
            <person name="Li C."/>
            <person name="Du R."/>
            <person name="Wang X."/>
            <person name="Sun T."/>
            <person name="Guo L."/>
            <person name="Liang H."/>
            <person name="Lu P."/>
            <person name="Wu Y."/>
            <person name="Zhang Z."/>
            <person name="Ro D.K."/>
            <person name="Shang Y."/>
            <person name="Huang S."/>
            <person name="Yan J."/>
        </authorList>
    </citation>
    <scope>NUCLEOTIDE SEQUENCE [LARGE SCALE GENOMIC DNA]</scope>
    <source>
        <strain evidence="2">Ta-2019</strain>
    </source>
</reference>
<accession>A0AA38CSM6</accession>
<comment type="caution">
    <text evidence="2">The sequence shown here is derived from an EMBL/GenBank/DDBJ whole genome shotgun (WGS) entry which is preliminary data.</text>
</comment>
<gene>
    <name evidence="2" type="ORF">KI387_009355</name>
</gene>
<keyword evidence="3" id="KW-1185">Reference proteome</keyword>
<evidence type="ECO:0000256" key="1">
    <source>
        <dbReference type="SAM" id="Coils"/>
    </source>
</evidence>
<sequence length="207" mass="23806">SEASPFDFQVIRIPLGKPSTKEIKHDFSMEIEGVFQTIDEFKETAKDLKARNEALSNLVRKLTKTSRVGQVEVPEITNDDIKRVSNLGERGDATIQWKNDFVTRGEEVVRECVKYHSHIFDKTETTKALLDKCEPEWKMWSVMLPKLKAFTNLEDDLVVKEGIISTESVGNHHEYHEATKLRVEILINCVNILEEENDKAIEYIDSL</sequence>
<dbReference type="EMBL" id="JAHRHJ020000008">
    <property type="protein sequence ID" value="KAH9304951.1"/>
    <property type="molecule type" value="Genomic_DNA"/>
</dbReference>